<dbReference type="AlphaFoldDB" id="A0A0F9QH60"/>
<dbReference type="InterPro" id="IPR036591">
    <property type="entry name" value="YggU-like_sf"/>
</dbReference>
<accession>A0A0F9QH60</accession>
<sequence>MNQKDKIYLNIKVQSRARKPGIEKVSSGEYKIRVSAPPSKGEANKEVIKTLSSHFGLPPSSVKIVRGQKSQRKLVLLEVNNKI</sequence>
<protein>
    <submittedName>
        <fullName evidence="2">Uncharacterized protein</fullName>
    </submittedName>
</protein>
<proteinExistence type="inferred from homology"/>
<evidence type="ECO:0000313" key="2">
    <source>
        <dbReference type="EMBL" id="KKN43410.1"/>
    </source>
</evidence>
<dbReference type="EMBL" id="LAZR01001513">
    <property type="protein sequence ID" value="KKN43410.1"/>
    <property type="molecule type" value="Genomic_DNA"/>
</dbReference>
<organism evidence="2">
    <name type="scientific">marine sediment metagenome</name>
    <dbReference type="NCBI Taxonomy" id="412755"/>
    <lineage>
        <taxon>unclassified sequences</taxon>
        <taxon>metagenomes</taxon>
        <taxon>ecological metagenomes</taxon>
    </lineage>
</organism>
<gene>
    <name evidence="2" type="ORF">LCGC14_0703450</name>
</gene>
<dbReference type="Gene3D" id="3.30.1200.10">
    <property type="entry name" value="YggU-like"/>
    <property type="match status" value="1"/>
</dbReference>
<dbReference type="SUPFAM" id="SSF69786">
    <property type="entry name" value="YggU-like"/>
    <property type="match status" value="1"/>
</dbReference>
<evidence type="ECO:0000256" key="1">
    <source>
        <dbReference type="ARBA" id="ARBA00010364"/>
    </source>
</evidence>
<dbReference type="HAMAP" id="MF_00634">
    <property type="entry name" value="UPF0235"/>
    <property type="match status" value="1"/>
</dbReference>
<dbReference type="NCBIfam" id="TIGR00251">
    <property type="entry name" value="DUF167 family protein"/>
    <property type="match status" value="1"/>
</dbReference>
<reference evidence="2" key="1">
    <citation type="journal article" date="2015" name="Nature">
        <title>Complex archaea that bridge the gap between prokaryotes and eukaryotes.</title>
        <authorList>
            <person name="Spang A."/>
            <person name="Saw J.H."/>
            <person name="Jorgensen S.L."/>
            <person name="Zaremba-Niedzwiedzka K."/>
            <person name="Martijn J."/>
            <person name="Lind A.E."/>
            <person name="van Eijk R."/>
            <person name="Schleper C."/>
            <person name="Guy L."/>
            <person name="Ettema T.J."/>
        </authorList>
    </citation>
    <scope>NUCLEOTIDE SEQUENCE</scope>
</reference>
<dbReference type="PANTHER" id="PTHR13420:SF7">
    <property type="entry name" value="UPF0235 PROTEIN C15ORF40"/>
    <property type="match status" value="1"/>
</dbReference>
<dbReference type="GO" id="GO:0005737">
    <property type="term" value="C:cytoplasm"/>
    <property type="evidence" value="ECO:0007669"/>
    <property type="project" value="TreeGrafter"/>
</dbReference>
<comment type="caution">
    <text evidence="2">The sequence shown here is derived from an EMBL/GenBank/DDBJ whole genome shotgun (WGS) entry which is preliminary data.</text>
</comment>
<name>A0A0F9QH60_9ZZZZ</name>
<dbReference type="PANTHER" id="PTHR13420">
    <property type="entry name" value="UPF0235 PROTEIN C15ORF40"/>
    <property type="match status" value="1"/>
</dbReference>
<dbReference type="Pfam" id="PF02594">
    <property type="entry name" value="DUF167"/>
    <property type="match status" value="1"/>
</dbReference>
<dbReference type="InterPro" id="IPR003746">
    <property type="entry name" value="DUF167"/>
</dbReference>
<dbReference type="SMART" id="SM01152">
    <property type="entry name" value="DUF167"/>
    <property type="match status" value="1"/>
</dbReference>
<comment type="similarity">
    <text evidence="1">Belongs to the UPF0235 family.</text>
</comment>